<dbReference type="Proteomes" id="UP000265520">
    <property type="component" value="Unassembled WGS sequence"/>
</dbReference>
<protein>
    <submittedName>
        <fullName evidence="1">Uncharacterized protein</fullName>
    </submittedName>
</protein>
<evidence type="ECO:0000313" key="1">
    <source>
        <dbReference type="EMBL" id="MCI56532.1"/>
    </source>
</evidence>
<evidence type="ECO:0000313" key="2">
    <source>
        <dbReference type="Proteomes" id="UP000265520"/>
    </source>
</evidence>
<keyword evidence="2" id="KW-1185">Reference proteome</keyword>
<dbReference type="EMBL" id="LXQA010513708">
    <property type="protein sequence ID" value="MCI56532.1"/>
    <property type="molecule type" value="Genomic_DNA"/>
</dbReference>
<proteinExistence type="predicted"/>
<feature type="non-terminal residue" evidence="1">
    <location>
        <position position="1"/>
    </location>
</feature>
<name>A0A392T6W9_9FABA</name>
<sequence length="46" mass="5032">NPSSIPSGNNSLSDFTYPAVELWITGAPFPENQKVKIAKTLNNLQE</sequence>
<comment type="caution">
    <text evidence="1">The sequence shown here is derived from an EMBL/GenBank/DDBJ whole genome shotgun (WGS) entry which is preliminary data.</text>
</comment>
<accession>A0A392T6W9</accession>
<organism evidence="1 2">
    <name type="scientific">Trifolium medium</name>
    <dbReference type="NCBI Taxonomy" id="97028"/>
    <lineage>
        <taxon>Eukaryota</taxon>
        <taxon>Viridiplantae</taxon>
        <taxon>Streptophyta</taxon>
        <taxon>Embryophyta</taxon>
        <taxon>Tracheophyta</taxon>
        <taxon>Spermatophyta</taxon>
        <taxon>Magnoliopsida</taxon>
        <taxon>eudicotyledons</taxon>
        <taxon>Gunneridae</taxon>
        <taxon>Pentapetalae</taxon>
        <taxon>rosids</taxon>
        <taxon>fabids</taxon>
        <taxon>Fabales</taxon>
        <taxon>Fabaceae</taxon>
        <taxon>Papilionoideae</taxon>
        <taxon>50 kb inversion clade</taxon>
        <taxon>NPAAA clade</taxon>
        <taxon>Hologalegina</taxon>
        <taxon>IRL clade</taxon>
        <taxon>Trifolieae</taxon>
        <taxon>Trifolium</taxon>
    </lineage>
</organism>
<dbReference type="AlphaFoldDB" id="A0A392T6W9"/>
<reference evidence="1 2" key="1">
    <citation type="journal article" date="2018" name="Front. Plant Sci.">
        <title>Red Clover (Trifolium pratense) and Zigzag Clover (T. medium) - A Picture of Genomic Similarities and Differences.</title>
        <authorList>
            <person name="Dluhosova J."/>
            <person name="Istvanek J."/>
            <person name="Nedelnik J."/>
            <person name="Repkova J."/>
        </authorList>
    </citation>
    <scope>NUCLEOTIDE SEQUENCE [LARGE SCALE GENOMIC DNA]</scope>
    <source>
        <strain evidence="2">cv. 10/8</strain>
        <tissue evidence="1">Leaf</tissue>
    </source>
</reference>